<dbReference type="Pfam" id="PF07179">
    <property type="entry name" value="SseB"/>
    <property type="match status" value="1"/>
</dbReference>
<evidence type="ECO:0000259" key="1">
    <source>
        <dbReference type="Pfam" id="PF07179"/>
    </source>
</evidence>
<sequence>MTENEHNLAVQGVTNDGLLAKWNSYRLEDNDENMSAFLEELIEHSTLLMVVLADQEIKTDEAGKAQMDADVDMKFPLMTTQDNRQIQPLFTDWQEVNMMFDNWHNAGLDENVDRASILPINFYDLSELIKNNDSVNGIAINPFADNIFLDRPMVADLAKQARAHHANKDEVQVAVSDPTDLPKDLWPALKAKLTKAASVKRAWLRLMHYDGTEHLILIVDAPDEDEAGMTALTEALGQTGEKYLADVELGMSAVGYDDDTAPIVAGVDPLFTR</sequence>
<comment type="caution">
    <text evidence="3">The sequence shown here is derived from an EMBL/GenBank/DDBJ whole genome shotgun (WGS) entry which is preliminary data.</text>
</comment>
<feature type="domain" description="SseB protein N-terminal" evidence="1">
    <location>
        <begin position="28"/>
        <end position="155"/>
    </location>
</feature>
<accession>A0ABW4BHR7</accession>
<keyword evidence="4" id="KW-1185">Reference proteome</keyword>
<proteinExistence type="predicted"/>
<dbReference type="RefSeq" id="WP_204118138.1">
    <property type="nucleotide sequence ID" value="NZ_BOLV01000002.1"/>
</dbReference>
<dbReference type="EMBL" id="JBHTOA010000031">
    <property type="protein sequence ID" value="MFD1399340.1"/>
    <property type="molecule type" value="Genomic_DNA"/>
</dbReference>
<organism evidence="3 4">
    <name type="scientific">Lacticaseibacillus suilingensis</name>
    <dbReference type="NCBI Taxonomy" id="2799577"/>
    <lineage>
        <taxon>Bacteria</taxon>
        <taxon>Bacillati</taxon>
        <taxon>Bacillota</taxon>
        <taxon>Bacilli</taxon>
        <taxon>Lactobacillales</taxon>
        <taxon>Lactobacillaceae</taxon>
        <taxon>Lacticaseibacillus</taxon>
    </lineage>
</organism>
<protein>
    <submittedName>
        <fullName evidence="3">Enhanced serine sensitivity protein SseB C-terminal domain-containing protein</fullName>
    </submittedName>
</protein>
<evidence type="ECO:0000259" key="2">
    <source>
        <dbReference type="Pfam" id="PF14581"/>
    </source>
</evidence>
<evidence type="ECO:0000313" key="4">
    <source>
        <dbReference type="Proteomes" id="UP001597199"/>
    </source>
</evidence>
<dbReference type="Proteomes" id="UP001597199">
    <property type="component" value="Unassembled WGS sequence"/>
</dbReference>
<name>A0ABW4BHR7_9LACO</name>
<dbReference type="Pfam" id="PF14581">
    <property type="entry name" value="SseB_C"/>
    <property type="match status" value="1"/>
</dbReference>
<dbReference type="InterPro" id="IPR027945">
    <property type="entry name" value="SseB_C"/>
</dbReference>
<gene>
    <name evidence="3" type="ORF">ACFQ41_08455</name>
</gene>
<dbReference type="InterPro" id="IPR009839">
    <property type="entry name" value="SseB_N"/>
</dbReference>
<reference evidence="4" key="1">
    <citation type="journal article" date="2019" name="Int. J. Syst. Evol. Microbiol.">
        <title>The Global Catalogue of Microorganisms (GCM) 10K type strain sequencing project: providing services to taxonomists for standard genome sequencing and annotation.</title>
        <authorList>
            <consortium name="The Broad Institute Genomics Platform"/>
            <consortium name="The Broad Institute Genome Sequencing Center for Infectious Disease"/>
            <person name="Wu L."/>
            <person name="Ma J."/>
        </authorList>
    </citation>
    <scope>NUCLEOTIDE SEQUENCE [LARGE SCALE GENOMIC DNA]</scope>
    <source>
        <strain evidence="4">CCM 9110</strain>
    </source>
</reference>
<feature type="domain" description="SseB protein C-terminal" evidence="2">
    <location>
        <begin position="170"/>
        <end position="236"/>
    </location>
</feature>
<evidence type="ECO:0000313" key="3">
    <source>
        <dbReference type="EMBL" id="MFD1399340.1"/>
    </source>
</evidence>